<keyword evidence="1" id="KW-0472">Membrane</keyword>
<protein>
    <recommendedName>
        <fullName evidence="4">DUF2269 family protein</fullName>
    </recommendedName>
</protein>
<evidence type="ECO:0000256" key="1">
    <source>
        <dbReference type="SAM" id="Phobius"/>
    </source>
</evidence>
<feature type="transmembrane region" description="Helical" evidence="1">
    <location>
        <begin position="121"/>
        <end position="138"/>
    </location>
</feature>
<comment type="caution">
    <text evidence="2">The sequence shown here is derived from an EMBL/GenBank/DDBJ whole genome shotgun (WGS) entry which is preliminary data.</text>
</comment>
<feature type="transmembrane region" description="Helical" evidence="1">
    <location>
        <begin position="74"/>
        <end position="95"/>
    </location>
</feature>
<evidence type="ECO:0000313" key="3">
    <source>
        <dbReference type="Proteomes" id="UP001596022"/>
    </source>
</evidence>
<keyword evidence="3" id="KW-1185">Reference proteome</keyword>
<gene>
    <name evidence="2" type="ORF">ACFO4N_09270</name>
</gene>
<feature type="transmembrane region" description="Helical" evidence="1">
    <location>
        <begin position="39"/>
        <end position="62"/>
    </location>
</feature>
<feature type="transmembrane region" description="Helical" evidence="1">
    <location>
        <begin position="6"/>
        <end position="27"/>
    </location>
</feature>
<evidence type="ECO:0008006" key="4">
    <source>
        <dbReference type="Google" id="ProtNLM"/>
    </source>
</evidence>
<name>A0ABV9GLN2_9BACL</name>
<accession>A0ABV9GLN2</accession>
<organism evidence="2 3">
    <name type="scientific">Camelliibacillus cellulosilyticus</name>
    <dbReference type="NCBI Taxonomy" id="2174486"/>
    <lineage>
        <taxon>Bacteria</taxon>
        <taxon>Bacillati</taxon>
        <taxon>Bacillota</taxon>
        <taxon>Bacilli</taxon>
        <taxon>Bacillales</taxon>
        <taxon>Sporolactobacillaceae</taxon>
        <taxon>Camelliibacillus</taxon>
    </lineage>
</organism>
<reference evidence="3" key="1">
    <citation type="journal article" date="2019" name="Int. J. Syst. Evol. Microbiol.">
        <title>The Global Catalogue of Microorganisms (GCM) 10K type strain sequencing project: providing services to taxonomists for standard genome sequencing and annotation.</title>
        <authorList>
            <consortium name="The Broad Institute Genomics Platform"/>
            <consortium name="The Broad Institute Genome Sequencing Center for Infectious Disease"/>
            <person name="Wu L."/>
            <person name="Ma J."/>
        </authorList>
    </citation>
    <scope>NUCLEOTIDE SEQUENCE [LARGE SCALE GENOMIC DNA]</scope>
    <source>
        <strain evidence="3">CGMCC 1.16306</strain>
    </source>
</reference>
<dbReference type="EMBL" id="JBHSFW010000004">
    <property type="protein sequence ID" value="MFC4618917.1"/>
    <property type="molecule type" value="Genomic_DNA"/>
</dbReference>
<evidence type="ECO:0000313" key="2">
    <source>
        <dbReference type="EMBL" id="MFC4618917.1"/>
    </source>
</evidence>
<dbReference type="Proteomes" id="UP001596022">
    <property type="component" value="Unassembled WGS sequence"/>
</dbReference>
<keyword evidence="1" id="KW-1133">Transmembrane helix</keyword>
<dbReference type="RefSeq" id="WP_376846020.1">
    <property type="nucleotide sequence ID" value="NZ_JBHSFW010000004.1"/>
</dbReference>
<proteinExistence type="predicted"/>
<keyword evidence="1" id="KW-0812">Transmembrane</keyword>
<sequence length="144" mass="15526">MFNLLIFLHVASALLLGCYLLLPFLINRLTTATGQALESCIGLLLILTRASHVALIVLLLTGGGMISQLGTMPSLLWISLALVLLVIIGGVIGMISKRLKQLRAAAKEDQLKAKHIEKMKIYSWVAALAVIVAILIMTNPNLLS</sequence>